<dbReference type="AlphaFoldDB" id="A0A7D5T7F5"/>
<proteinExistence type="predicted"/>
<feature type="compositionally biased region" description="Acidic residues" evidence="1">
    <location>
        <begin position="212"/>
        <end position="221"/>
    </location>
</feature>
<accession>A0A7D5T7F5</accession>
<dbReference type="RefSeq" id="WP_179919204.1">
    <property type="nucleotide sequence ID" value="NZ_CP058909.1"/>
</dbReference>
<feature type="compositionally biased region" description="Basic and acidic residues" evidence="1">
    <location>
        <begin position="271"/>
        <end position="281"/>
    </location>
</feature>
<gene>
    <name evidence="2" type="ORF">HZS54_21795</name>
</gene>
<feature type="compositionally biased region" description="Acidic residues" evidence="1">
    <location>
        <begin position="96"/>
        <end position="142"/>
    </location>
</feature>
<dbReference type="KEGG" id="hpel:HZS54_21795"/>
<keyword evidence="3" id="KW-1185">Reference proteome</keyword>
<name>A0A7D5T7F5_9EURY</name>
<organism evidence="2 3">
    <name type="scientific">Halosimplex pelagicum</name>
    <dbReference type="NCBI Taxonomy" id="869886"/>
    <lineage>
        <taxon>Archaea</taxon>
        <taxon>Methanobacteriati</taxon>
        <taxon>Methanobacteriota</taxon>
        <taxon>Stenosarchaea group</taxon>
        <taxon>Halobacteria</taxon>
        <taxon>Halobacteriales</taxon>
        <taxon>Haloarculaceae</taxon>
        <taxon>Halosimplex</taxon>
    </lineage>
</organism>
<reference evidence="2 3" key="1">
    <citation type="submission" date="2020-07" db="EMBL/GenBank/DDBJ databases">
        <title>Halosimplex litoreum sp. nov. and Halosimplex rubrum sp. nov., isolated from different salt environments.</title>
        <authorList>
            <person name="Cui H."/>
        </authorList>
    </citation>
    <scope>NUCLEOTIDE SEQUENCE [LARGE SCALE GENOMIC DNA]</scope>
    <source>
        <strain evidence="2 3">R2</strain>
    </source>
</reference>
<evidence type="ECO:0000313" key="2">
    <source>
        <dbReference type="EMBL" id="QLH84108.1"/>
    </source>
</evidence>
<dbReference type="EMBL" id="CP058909">
    <property type="protein sequence ID" value="QLH84108.1"/>
    <property type="molecule type" value="Genomic_DNA"/>
</dbReference>
<evidence type="ECO:0000313" key="3">
    <source>
        <dbReference type="Proteomes" id="UP000509346"/>
    </source>
</evidence>
<dbReference type="GeneID" id="56085282"/>
<evidence type="ECO:0000256" key="1">
    <source>
        <dbReference type="SAM" id="MobiDB-lite"/>
    </source>
</evidence>
<dbReference type="Proteomes" id="UP000509346">
    <property type="component" value="Chromosome"/>
</dbReference>
<feature type="compositionally biased region" description="Gly residues" evidence="1">
    <location>
        <begin position="230"/>
        <end position="242"/>
    </location>
</feature>
<feature type="region of interest" description="Disordered" evidence="1">
    <location>
        <begin position="63"/>
        <end position="281"/>
    </location>
</feature>
<dbReference type="OrthoDB" id="204261at2157"/>
<protein>
    <submittedName>
        <fullName evidence="2">Uncharacterized protein</fullName>
    </submittedName>
</protein>
<feature type="compositionally biased region" description="Low complexity" evidence="1">
    <location>
        <begin position="202"/>
        <end position="211"/>
    </location>
</feature>
<sequence length="341" mass="34691">MDRLSSCYFCGAALDATLEEHPVVPSALHPGTDAQKTVVLCRTCQRKLDAVLDTVVDAVEANAGDVAAGTEPDESPGSGDSAAAGDTSQGDIESTLGDDEEILTPLGDEESTADEAAEASDMEFGDDRAADDESDSEGESNDGDGPSKARKYTRSRGAGFRKEDDGPSETGSLTGGAFEGDDEDDSDSGSLTGDAFEDDDAGNASTGGSASDGDESSDPLADDSARSGSGESGSGSGSGGQSSGSPSDGGSDEGSGAGSDDDGASGSDDDGEHRVSMSRLENTKVMRLLENREFPVDKAEFVTVAANAYQVSQSDCEKVIDLAVEHDLLREENGQLYGGDA</sequence>
<feature type="compositionally biased region" description="Acidic residues" evidence="1">
    <location>
        <begin position="259"/>
        <end position="270"/>
    </location>
</feature>